<keyword evidence="1" id="KW-0812">Transmembrane</keyword>
<evidence type="ECO:0000313" key="2">
    <source>
        <dbReference type="EMBL" id="PRQ57554.1"/>
    </source>
</evidence>
<keyword evidence="3" id="KW-1185">Reference proteome</keyword>
<accession>A0A2P6SFU0</accession>
<proteinExistence type="predicted"/>
<organism evidence="2 3">
    <name type="scientific">Rosa chinensis</name>
    <name type="common">China rose</name>
    <dbReference type="NCBI Taxonomy" id="74649"/>
    <lineage>
        <taxon>Eukaryota</taxon>
        <taxon>Viridiplantae</taxon>
        <taxon>Streptophyta</taxon>
        <taxon>Embryophyta</taxon>
        <taxon>Tracheophyta</taxon>
        <taxon>Spermatophyta</taxon>
        <taxon>Magnoliopsida</taxon>
        <taxon>eudicotyledons</taxon>
        <taxon>Gunneridae</taxon>
        <taxon>Pentapetalae</taxon>
        <taxon>rosids</taxon>
        <taxon>fabids</taxon>
        <taxon>Rosales</taxon>
        <taxon>Rosaceae</taxon>
        <taxon>Rosoideae</taxon>
        <taxon>Rosoideae incertae sedis</taxon>
        <taxon>Rosa</taxon>
    </lineage>
</organism>
<comment type="caution">
    <text evidence="2">The sequence shown here is derived from an EMBL/GenBank/DDBJ whole genome shotgun (WGS) entry which is preliminary data.</text>
</comment>
<protein>
    <submittedName>
        <fullName evidence="2">Uncharacterized protein</fullName>
    </submittedName>
</protein>
<keyword evidence="1" id="KW-0472">Membrane</keyword>
<keyword evidence="1" id="KW-1133">Transmembrane helix</keyword>
<dbReference type="PANTHER" id="PTHR33156:SF37">
    <property type="entry name" value="PROTEIN NUCLEAR FUSION DEFECTIVE 6, CHLOROPLASTIC_MITOCHONDRIAL"/>
    <property type="match status" value="1"/>
</dbReference>
<evidence type="ECO:0000256" key="1">
    <source>
        <dbReference type="SAM" id="Phobius"/>
    </source>
</evidence>
<evidence type="ECO:0000313" key="3">
    <source>
        <dbReference type="Proteomes" id="UP000238479"/>
    </source>
</evidence>
<dbReference type="Proteomes" id="UP000238479">
    <property type="component" value="Chromosome 1"/>
</dbReference>
<reference evidence="2 3" key="1">
    <citation type="journal article" date="2018" name="Nat. Genet.">
        <title>The Rosa genome provides new insights in the design of modern roses.</title>
        <authorList>
            <person name="Bendahmane M."/>
        </authorList>
    </citation>
    <scope>NUCLEOTIDE SEQUENCE [LARGE SCALE GENOMIC DNA]</scope>
    <source>
        <strain evidence="3">cv. Old Blush</strain>
    </source>
</reference>
<feature type="transmembrane region" description="Helical" evidence="1">
    <location>
        <begin position="53"/>
        <end position="73"/>
    </location>
</feature>
<dbReference type="EMBL" id="PDCK01000039">
    <property type="protein sequence ID" value="PRQ57554.1"/>
    <property type="molecule type" value="Genomic_DNA"/>
</dbReference>
<gene>
    <name evidence="2" type="ORF">RchiOBHm_Chr1g0349571</name>
</gene>
<dbReference type="Gramene" id="PRQ57554">
    <property type="protein sequence ID" value="PRQ57554"/>
    <property type="gene ID" value="RchiOBHm_Chr1g0349571"/>
</dbReference>
<name>A0A2P6SFU0_ROSCH</name>
<dbReference type="AlphaFoldDB" id="A0A2P6SFU0"/>
<sequence length="133" mass="14897">MVDVHNLIDSLAFGSWNFYSCPLLSCFWLKMENSDFSNFISFLNHGFIYGNQIFLYMIVICSIYRFVSVLGSLESMMPLHSAIASARLKSNIAFDSTCWSCLSQVAAVNLLLSCLLVLLRSIVSHGVEKPAIQ</sequence>
<dbReference type="PANTHER" id="PTHR33156">
    <property type="entry name" value="OS02G0230000 PROTEIN"/>
    <property type="match status" value="1"/>
</dbReference>
<dbReference type="InterPro" id="IPR043459">
    <property type="entry name" value="NFD6/NOXY2-like"/>
</dbReference>